<evidence type="ECO:0000256" key="4">
    <source>
        <dbReference type="ARBA" id="ARBA00023002"/>
    </source>
</evidence>
<dbReference type="Gene3D" id="3.40.30.10">
    <property type="entry name" value="Glutaredoxin"/>
    <property type="match status" value="1"/>
</dbReference>
<evidence type="ECO:0000313" key="9">
    <source>
        <dbReference type="EMBL" id="MBP0482329.1"/>
    </source>
</evidence>
<keyword evidence="10" id="KW-1185">Reference proteome</keyword>
<gene>
    <name evidence="9" type="ORF">J5474_07470</name>
</gene>
<evidence type="ECO:0000256" key="5">
    <source>
        <dbReference type="ARBA" id="ARBA00023157"/>
    </source>
</evidence>
<dbReference type="EMBL" id="JAGISH010000003">
    <property type="protein sequence ID" value="MBP0482329.1"/>
    <property type="molecule type" value="Genomic_DNA"/>
</dbReference>
<proteinExistence type="inferred from homology"/>
<comment type="caution">
    <text evidence="9">The sequence shown here is derived from an EMBL/GenBank/DDBJ whole genome shotgun (WGS) entry which is preliminary data.</text>
</comment>
<keyword evidence="6" id="KW-0676">Redox-active center</keyword>
<keyword evidence="4" id="KW-0560">Oxidoreductase</keyword>
<dbReference type="RefSeq" id="WP_209360182.1">
    <property type="nucleotide sequence ID" value="NZ_JAGISH010000003.1"/>
</dbReference>
<dbReference type="InterPro" id="IPR013766">
    <property type="entry name" value="Thioredoxin_domain"/>
</dbReference>
<dbReference type="SUPFAM" id="SSF52833">
    <property type="entry name" value="Thioredoxin-like"/>
    <property type="match status" value="1"/>
</dbReference>
<reference evidence="9" key="1">
    <citation type="submission" date="2021-03" db="EMBL/GenBank/DDBJ databases">
        <title>Sagittula salina sp. nov. strain M10.9X isolated from the marine waste.</title>
        <authorList>
            <person name="Satari L."/>
            <person name="Molina-Menor E."/>
            <person name="Vidal-Verdu A."/>
            <person name="Pascual J."/>
            <person name="Pereto J."/>
            <person name="Porcar M."/>
        </authorList>
    </citation>
    <scope>NUCLEOTIDE SEQUENCE</scope>
    <source>
        <strain evidence="9">M10.9X</strain>
    </source>
</reference>
<dbReference type="PROSITE" id="PS51352">
    <property type="entry name" value="THIOREDOXIN_2"/>
    <property type="match status" value="1"/>
</dbReference>
<accession>A0A940S2T9</accession>
<sequence>MNKLLTSGAVALALIAGGALYITQGASTASNGAITLPGAAMAQESEPSKTLPSNEAEAVKPVEIIEMVEGSEDAPITVIEYASYTCPHCASAQANLIPQLKKNYIDTGKVKLIYREVYFDKYGMWGSMLARCGGPEKFFGITDMIYKAQDDILAPARDGNDQGAIEELRKIGRLAGISNEELDSCLNDEPKLRALLTWFQKNATEDNIESTPSFIIDGEKYSNMSYADFSKVLDDKLAE</sequence>
<evidence type="ECO:0000256" key="7">
    <source>
        <dbReference type="SAM" id="SignalP"/>
    </source>
</evidence>
<feature type="domain" description="Thioredoxin" evidence="8">
    <location>
        <begin position="40"/>
        <end position="201"/>
    </location>
</feature>
<evidence type="ECO:0000256" key="6">
    <source>
        <dbReference type="ARBA" id="ARBA00023284"/>
    </source>
</evidence>
<evidence type="ECO:0000256" key="2">
    <source>
        <dbReference type="ARBA" id="ARBA00005791"/>
    </source>
</evidence>
<dbReference type="InterPro" id="IPR012336">
    <property type="entry name" value="Thioredoxin-like_fold"/>
</dbReference>
<evidence type="ECO:0000256" key="1">
    <source>
        <dbReference type="ARBA" id="ARBA00003565"/>
    </source>
</evidence>
<dbReference type="Proteomes" id="UP000675940">
    <property type="component" value="Unassembled WGS sequence"/>
</dbReference>
<evidence type="ECO:0000256" key="3">
    <source>
        <dbReference type="ARBA" id="ARBA00022729"/>
    </source>
</evidence>
<evidence type="ECO:0000259" key="8">
    <source>
        <dbReference type="PROSITE" id="PS51352"/>
    </source>
</evidence>
<feature type="signal peptide" evidence="7">
    <location>
        <begin position="1"/>
        <end position="21"/>
    </location>
</feature>
<dbReference type="GO" id="GO:0016491">
    <property type="term" value="F:oxidoreductase activity"/>
    <property type="evidence" value="ECO:0007669"/>
    <property type="project" value="UniProtKB-KW"/>
</dbReference>
<protein>
    <submittedName>
        <fullName evidence="9">DsbA family protein</fullName>
    </submittedName>
</protein>
<comment type="similarity">
    <text evidence="2">Belongs to the thioredoxin family. DsbA subfamily.</text>
</comment>
<comment type="function">
    <text evidence="1">May be required for disulfide bond formation in some proteins.</text>
</comment>
<evidence type="ECO:0000313" key="10">
    <source>
        <dbReference type="Proteomes" id="UP000675940"/>
    </source>
</evidence>
<organism evidence="9 10">
    <name type="scientific">Sagittula salina</name>
    <dbReference type="NCBI Taxonomy" id="2820268"/>
    <lineage>
        <taxon>Bacteria</taxon>
        <taxon>Pseudomonadati</taxon>
        <taxon>Pseudomonadota</taxon>
        <taxon>Alphaproteobacteria</taxon>
        <taxon>Rhodobacterales</taxon>
        <taxon>Roseobacteraceae</taxon>
        <taxon>Sagittula</taxon>
    </lineage>
</organism>
<keyword evidence="5" id="KW-1015">Disulfide bond</keyword>
<dbReference type="AlphaFoldDB" id="A0A940S2T9"/>
<dbReference type="PANTHER" id="PTHR13887:SF14">
    <property type="entry name" value="DISULFIDE BOND FORMATION PROTEIN D"/>
    <property type="match status" value="1"/>
</dbReference>
<dbReference type="Pfam" id="PF13462">
    <property type="entry name" value="Thioredoxin_4"/>
    <property type="match status" value="1"/>
</dbReference>
<name>A0A940S2T9_9RHOB</name>
<feature type="chain" id="PRO_5036884272" evidence="7">
    <location>
        <begin position="22"/>
        <end position="239"/>
    </location>
</feature>
<dbReference type="InterPro" id="IPR036249">
    <property type="entry name" value="Thioredoxin-like_sf"/>
</dbReference>
<dbReference type="PANTHER" id="PTHR13887">
    <property type="entry name" value="GLUTATHIONE S-TRANSFERASE KAPPA"/>
    <property type="match status" value="1"/>
</dbReference>
<keyword evidence="3 7" id="KW-0732">Signal</keyword>